<gene>
    <name evidence="2" type="ORF">SAMN05660826_00749</name>
</gene>
<dbReference type="Proteomes" id="UP000184375">
    <property type="component" value="Unassembled WGS sequence"/>
</dbReference>
<accession>A0A1M7HQL5</accession>
<dbReference type="EMBL" id="FRCR01000003">
    <property type="protein sequence ID" value="SHM30851.1"/>
    <property type="molecule type" value="Genomic_DNA"/>
</dbReference>
<dbReference type="STRING" id="447595.SAMN05660826_00749"/>
<evidence type="ECO:0000313" key="3">
    <source>
        <dbReference type="Proteomes" id="UP000184375"/>
    </source>
</evidence>
<dbReference type="OrthoDB" id="1729776at2"/>
<protein>
    <recommendedName>
        <fullName evidence="4">Prepilin-type N-terminal cleavage/methylation domain-containing protein</fullName>
    </recommendedName>
</protein>
<keyword evidence="1" id="KW-0472">Membrane</keyword>
<dbReference type="AlphaFoldDB" id="A0A1M7HQL5"/>
<evidence type="ECO:0000313" key="2">
    <source>
        <dbReference type="EMBL" id="SHM30851.1"/>
    </source>
</evidence>
<evidence type="ECO:0008006" key="4">
    <source>
        <dbReference type="Google" id="ProtNLM"/>
    </source>
</evidence>
<feature type="transmembrane region" description="Helical" evidence="1">
    <location>
        <begin position="12"/>
        <end position="34"/>
    </location>
</feature>
<sequence>MNSGQKIGGFTLVEVLLATLIIVVATVPIMNAFFQGTRWTAESREMIMALNLAQMVLEKLYDKEYDELDASEVTEPISFDEYPQYKYQILVEDNGIEGIKRIKVTVYDADTMKELATLVTDRSDW</sequence>
<proteinExistence type="predicted"/>
<keyword evidence="1" id="KW-1133">Transmembrane helix</keyword>
<keyword evidence="3" id="KW-1185">Reference proteome</keyword>
<reference evidence="3" key="1">
    <citation type="submission" date="2016-11" db="EMBL/GenBank/DDBJ databases">
        <authorList>
            <person name="Varghese N."/>
            <person name="Submissions S."/>
        </authorList>
    </citation>
    <scope>NUCLEOTIDE SEQUENCE [LARGE SCALE GENOMIC DNA]</scope>
    <source>
        <strain evidence="3">DSM 18802</strain>
    </source>
</reference>
<organism evidence="2 3">
    <name type="scientific">Caldanaerovirga acetigignens</name>
    <dbReference type="NCBI Taxonomy" id="447595"/>
    <lineage>
        <taxon>Bacteria</taxon>
        <taxon>Bacillati</taxon>
        <taxon>Bacillota</taxon>
        <taxon>Clostridia</taxon>
        <taxon>Thermosediminibacterales</taxon>
        <taxon>Thermosediminibacteraceae</taxon>
        <taxon>Caldanaerovirga</taxon>
    </lineage>
</organism>
<keyword evidence="1" id="KW-0812">Transmembrane</keyword>
<evidence type="ECO:0000256" key="1">
    <source>
        <dbReference type="SAM" id="Phobius"/>
    </source>
</evidence>
<dbReference type="RefSeq" id="WP_073254832.1">
    <property type="nucleotide sequence ID" value="NZ_FRCR01000003.1"/>
</dbReference>
<name>A0A1M7HQL5_9FIRM</name>